<proteinExistence type="predicted"/>
<dbReference type="Proteomes" id="UP000614982">
    <property type="component" value="Unassembled WGS sequence"/>
</dbReference>
<protein>
    <submittedName>
        <fullName evidence="1">Uncharacterized protein</fullName>
    </submittedName>
</protein>
<reference evidence="1 2" key="1">
    <citation type="submission" date="2020-05" db="EMBL/GenBank/DDBJ databases">
        <title>Genetic diversity of Pseudomonas cichorii.</title>
        <authorList>
            <person name="Tani S."/>
            <person name="Yagi H."/>
            <person name="Hashimoto S."/>
            <person name="Iiyama K."/>
            <person name="Furuya N."/>
        </authorList>
    </citation>
    <scope>NUCLEOTIDE SEQUENCE [LARGE SCALE GENOMIC DNA]</scope>
    <source>
        <strain evidence="1 2">LMG 2162</strain>
    </source>
</reference>
<sequence>MIESLERHAWLPESEARAAILDQAQGWATNRLTLLMRETSSMAVSAGSVRQSTVRQIAFTG</sequence>
<evidence type="ECO:0000313" key="2">
    <source>
        <dbReference type="Proteomes" id="UP000614982"/>
    </source>
</evidence>
<dbReference type="EMBL" id="BLWA01000022">
    <property type="protein sequence ID" value="GFM94826.1"/>
    <property type="molecule type" value="Genomic_DNA"/>
</dbReference>
<name>A0ABQ1DUX5_PSECI</name>
<keyword evidence="2" id="KW-1185">Reference proteome</keyword>
<evidence type="ECO:0000313" key="1">
    <source>
        <dbReference type="EMBL" id="GFM94826.1"/>
    </source>
</evidence>
<comment type="caution">
    <text evidence="1">The sequence shown here is derived from an EMBL/GenBank/DDBJ whole genome shotgun (WGS) entry which is preliminary data.</text>
</comment>
<gene>
    <name evidence="1" type="ORF">PSCICP_47980</name>
</gene>
<organism evidence="1 2">
    <name type="scientific">Pseudomonas cichorii</name>
    <dbReference type="NCBI Taxonomy" id="36746"/>
    <lineage>
        <taxon>Bacteria</taxon>
        <taxon>Pseudomonadati</taxon>
        <taxon>Pseudomonadota</taxon>
        <taxon>Gammaproteobacteria</taxon>
        <taxon>Pseudomonadales</taxon>
        <taxon>Pseudomonadaceae</taxon>
        <taxon>Pseudomonas</taxon>
    </lineage>
</organism>
<accession>A0ABQ1DUX5</accession>